<keyword evidence="6" id="KW-1185">Reference proteome</keyword>
<feature type="compositionally biased region" description="Polar residues" evidence="4">
    <location>
        <begin position="18"/>
        <end position="27"/>
    </location>
</feature>
<feature type="region of interest" description="Disordered" evidence="4">
    <location>
        <begin position="315"/>
        <end position="343"/>
    </location>
</feature>
<dbReference type="OrthoDB" id="1926355at2759"/>
<feature type="non-terminal residue" evidence="5">
    <location>
        <position position="983"/>
    </location>
</feature>
<dbReference type="Proteomes" id="UP000015453">
    <property type="component" value="Unassembled WGS sequence"/>
</dbReference>
<feature type="coiled-coil region" evidence="3">
    <location>
        <begin position="726"/>
        <end position="861"/>
    </location>
</feature>
<protein>
    <recommendedName>
        <fullName evidence="7">Filament-like plant protein 4</fullName>
    </recommendedName>
</protein>
<proteinExistence type="inferred from homology"/>
<gene>
    <name evidence="5" type="ORF">M569_06029</name>
</gene>
<feature type="compositionally biased region" description="Basic and acidic residues" evidence="4">
    <location>
        <begin position="28"/>
        <end position="37"/>
    </location>
</feature>
<evidence type="ECO:0000256" key="3">
    <source>
        <dbReference type="SAM" id="Coils"/>
    </source>
</evidence>
<feature type="coiled-coil region" evidence="3">
    <location>
        <begin position="51"/>
        <end position="85"/>
    </location>
</feature>
<feature type="compositionally biased region" description="Low complexity" evidence="4">
    <location>
        <begin position="961"/>
        <end position="974"/>
    </location>
</feature>
<dbReference type="PANTHER" id="PTHR31580:SF4">
    <property type="entry name" value="FILAMENT-LIKE PLANT PROTEIN 6"/>
    <property type="match status" value="1"/>
</dbReference>
<keyword evidence="2 3" id="KW-0175">Coiled coil</keyword>
<evidence type="ECO:0000256" key="4">
    <source>
        <dbReference type="SAM" id="MobiDB-lite"/>
    </source>
</evidence>
<name>S8E8F1_9LAMI</name>
<evidence type="ECO:0000313" key="6">
    <source>
        <dbReference type="Proteomes" id="UP000015453"/>
    </source>
</evidence>
<accession>S8E8F1</accession>
<dbReference type="InterPro" id="IPR008587">
    <property type="entry name" value="FPP_plant"/>
</dbReference>
<evidence type="ECO:0000313" key="5">
    <source>
        <dbReference type="EMBL" id="EPS68737.1"/>
    </source>
</evidence>
<comment type="caution">
    <text evidence="5">The sequence shown here is derived from an EMBL/GenBank/DDBJ whole genome shotgun (WGS) entry which is preliminary data.</text>
</comment>
<feature type="coiled-coil region" evidence="3">
    <location>
        <begin position="135"/>
        <end position="169"/>
    </location>
</feature>
<dbReference type="PANTHER" id="PTHR31580">
    <property type="entry name" value="FILAMENT-LIKE PLANT PROTEIN 4"/>
    <property type="match status" value="1"/>
</dbReference>
<feature type="region of interest" description="Disordered" evidence="4">
    <location>
        <begin position="943"/>
        <end position="983"/>
    </location>
</feature>
<feature type="compositionally biased region" description="Low complexity" evidence="4">
    <location>
        <begin position="943"/>
        <end position="954"/>
    </location>
</feature>
<reference evidence="5 6" key="1">
    <citation type="journal article" date="2013" name="BMC Genomics">
        <title>The miniature genome of a carnivorous plant Genlisea aurea contains a low number of genes and short non-coding sequences.</title>
        <authorList>
            <person name="Leushkin E.V."/>
            <person name="Sutormin R.A."/>
            <person name="Nabieva E.R."/>
            <person name="Penin A.A."/>
            <person name="Kondrashov A.S."/>
            <person name="Logacheva M.D."/>
        </authorList>
    </citation>
    <scope>NUCLEOTIDE SEQUENCE [LARGE SCALE GENOMIC DNA]</scope>
</reference>
<feature type="region of interest" description="Disordered" evidence="4">
    <location>
        <begin position="1"/>
        <end position="39"/>
    </location>
</feature>
<dbReference type="Pfam" id="PF05911">
    <property type="entry name" value="FPP"/>
    <property type="match status" value="1"/>
</dbReference>
<feature type="coiled-coil region" evidence="3">
    <location>
        <begin position="203"/>
        <end position="251"/>
    </location>
</feature>
<feature type="compositionally biased region" description="Polar residues" evidence="4">
    <location>
        <begin position="898"/>
        <end position="907"/>
    </location>
</feature>
<dbReference type="EMBL" id="AUSU01002460">
    <property type="protein sequence ID" value="EPS68737.1"/>
    <property type="molecule type" value="Genomic_DNA"/>
</dbReference>
<dbReference type="AlphaFoldDB" id="S8E8F1"/>
<organism evidence="5 6">
    <name type="scientific">Genlisea aurea</name>
    <dbReference type="NCBI Taxonomy" id="192259"/>
    <lineage>
        <taxon>Eukaryota</taxon>
        <taxon>Viridiplantae</taxon>
        <taxon>Streptophyta</taxon>
        <taxon>Embryophyta</taxon>
        <taxon>Tracheophyta</taxon>
        <taxon>Spermatophyta</taxon>
        <taxon>Magnoliopsida</taxon>
        <taxon>eudicotyledons</taxon>
        <taxon>Gunneridae</taxon>
        <taxon>Pentapetalae</taxon>
        <taxon>asterids</taxon>
        <taxon>lamiids</taxon>
        <taxon>Lamiales</taxon>
        <taxon>Lentibulariaceae</taxon>
        <taxon>Genlisea</taxon>
    </lineage>
</organism>
<sequence length="983" mass="109395">MDRKSWPWKKKSSDKITTDGSLASSSPNEKDGKEGKKPKYVQISMASYTHLNGLEDQVKSYEEQVQGLEEEIRELNEKLCEANSEIKNKEDLVKQHTKVAEEAVSGWEKAEAEATALKNHLESVTLLKLTAEDRAAHLDGALKECMRQIRNLKEENEHKLQDMAVSKAKVFDKMKMELEGKIFDLDQELLRAAAENDALSRTLQERSNILMKLSEEKAQAEVQIELLKTSIESCEKEVSCLKYELHIAKKEVEIRNEEKNMSVRSADAANKQHLEGLKKVSKLEAECQRLRGLVRKKLPGPAALAQMKLEVENLGRDSGESRLRRSSGKPPPHSSEFSPENAQKFIKENEYTERLIAMEEETKMLKEILARRNSELQACRNLYAETASKLQSLEAEFQANGEQLSLLKSSHVQNDNKLPNFASHSEEVIDDNGSSAGSWSTGLASELSNFKREKNVNIICSRNLETAPNLDLMDDFLEMEKLACSTNETVSDADFSNDKTGPPADPHVFTKLRSLVSMALDSMCNETDREKTMENVKHLIEDMNDFLLLQLAKFVSDHVDDSSYPVNETVTDIDNTELKLAAARISEFIVVLGREAKLLPDAALDGAGLNLKIDVVSTKYSRDMENNINMAEFVLDISEVFAEASKLRFNFLGINRSESEAGSSDCIDKIALLESKAVVDFSDTSSDPDVPNAGNLVPTSETGAAASWKCSLEEFEQLKLDKDKMAADLARSMENFENTKSHLQETEHALAEIKSQLSLAQKSNSLADTQLKCMAESYKSLETRAEELLVEVNCLQGRIDNLETVLQDERKGHQEALNRCKELQEKLERIDVSGAAGDEDKASQEKELAAAAEKLAECQETIFLLGKKLKDLRSPMEIVTLSANRRSQKSEIYGEESPTVSGITDSQDAAVDATSETDTTFLQRTGLESPLSDVFSATFSPDSDLLTSPLSSSKPPKHRPSASYSGYSSSPTPSRGFSRFFSS</sequence>
<evidence type="ECO:0000256" key="2">
    <source>
        <dbReference type="ARBA" id="ARBA00023054"/>
    </source>
</evidence>
<dbReference type="SUPFAM" id="SSF57997">
    <property type="entry name" value="Tropomyosin"/>
    <property type="match status" value="1"/>
</dbReference>
<feature type="region of interest" description="Disordered" evidence="4">
    <location>
        <begin position="889"/>
        <end position="917"/>
    </location>
</feature>
<comment type="similarity">
    <text evidence="1">Belongs to the FPP family.</text>
</comment>
<evidence type="ECO:0000256" key="1">
    <source>
        <dbReference type="ARBA" id="ARBA00005921"/>
    </source>
</evidence>
<feature type="compositionally biased region" description="Basic and acidic residues" evidence="4">
    <location>
        <begin position="1"/>
        <end position="17"/>
    </location>
</feature>
<evidence type="ECO:0008006" key="7">
    <source>
        <dbReference type="Google" id="ProtNLM"/>
    </source>
</evidence>